<evidence type="ECO:0000313" key="10">
    <source>
        <dbReference type="Proteomes" id="UP000054886"/>
    </source>
</evidence>
<proteinExistence type="inferred from homology"/>
<keyword evidence="7" id="KW-0472">Membrane</keyword>
<dbReference type="EMBL" id="LLZZ01000119">
    <property type="protein sequence ID" value="KTB03542.1"/>
    <property type="molecule type" value="Genomic_DNA"/>
</dbReference>
<dbReference type="OrthoDB" id="263893at2759"/>
<accession>A0A0W0D0H9</accession>
<evidence type="ECO:0000256" key="5">
    <source>
        <dbReference type="ARBA" id="ARBA00022824"/>
    </source>
</evidence>
<dbReference type="VEuPathDB" id="FungiDB:B1J91_B03855g"/>
<dbReference type="PANTHER" id="PTHR13202:SF0">
    <property type="entry name" value="SIGNAL PEPTIDASE COMPLEX SUBUNIT 1"/>
    <property type="match status" value="1"/>
</dbReference>
<keyword evidence="6" id="KW-1133">Transmembrane helix</keyword>
<dbReference type="GO" id="GO:0005787">
    <property type="term" value="C:signal peptidase complex"/>
    <property type="evidence" value="ECO:0007669"/>
    <property type="project" value="EnsemblFungi"/>
</dbReference>
<dbReference type="VEuPathDB" id="FungiDB:CAGL0B03855g"/>
<reference evidence="9 10" key="1">
    <citation type="submission" date="2015-10" db="EMBL/GenBank/DDBJ databases">
        <title>Draft genomes sequences of Candida glabrata isolates 1A, 1B, 2A, 2B, 3A and 3B.</title>
        <authorList>
            <person name="Haavelsrud O.E."/>
            <person name="Gaustad P."/>
        </authorList>
    </citation>
    <scope>NUCLEOTIDE SEQUENCE [LARGE SCALE GENOMIC DNA]</scope>
    <source>
        <strain evidence="9">910700640</strain>
    </source>
</reference>
<evidence type="ECO:0000256" key="7">
    <source>
        <dbReference type="ARBA" id="ARBA00023136"/>
    </source>
</evidence>
<evidence type="ECO:0000256" key="6">
    <source>
        <dbReference type="ARBA" id="ARBA00022989"/>
    </source>
</evidence>
<dbReference type="VEuPathDB" id="FungiDB:GWK60_B03685"/>
<dbReference type="OMA" id="KLQWVQP"/>
<evidence type="ECO:0000256" key="3">
    <source>
        <dbReference type="ARBA" id="ARBA00017059"/>
    </source>
</evidence>
<evidence type="ECO:0000313" key="9">
    <source>
        <dbReference type="EMBL" id="KTB03542.1"/>
    </source>
</evidence>
<keyword evidence="4" id="KW-0812">Transmembrane</keyword>
<dbReference type="PhylomeDB" id="A0A0W0D0H9"/>
<dbReference type="AlphaFoldDB" id="A0A0W0D0H9"/>
<protein>
    <recommendedName>
        <fullName evidence="3">Signal peptidase complex subunit 1</fullName>
    </recommendedName>
</protein>
<dbReference type="Proteomes" id="UP000054886">
    <property type="component" value="Unassembled WGS sequence"/>
</dbReference>
<dbReference type="InterPro" id="IPR009542">
    <property type="entry name" value="Spc1/SPCS1"/>
</dbReference>
<evidence type="ECO:0000256" key="2">
    <source>
        <dbReference type="ARBA" id="ARBA00005245"/>
    </source>
</evidence>
<organism evidence="9 10">
    <name type="scientific">Candida glabrata</name>
    <name type="common">Yeast</name>
    <name type="synonym">Torulopsis glabrata</name>
    <dbReference type="NCBI Taxonomy" id="5478"/>
    <lineage>
        <taxon>Eukaryota</taxon>
        <taxon>Fungi</taxon>
        <taxon>Dikarya</taxon>
        <taxon>Ascomycota</taxon>
        <taxon>Saccharomycotina</taxon>
        <taxon>Saccharomycetes</taxon>
        <taxon>Saccharomycetales</taxon>
        <taxon>Saccharomycetaceae</taxon>
        <taxon>Nakaseomyces</taxon>
    </lineage>
</organism>
<keyword evidence="5" id="KW-0256">Endoplasmic reticulum</keyword>
<dbReference type="Pfam" id="PF06645">
    <property type="entry name" value="SPC12"/>
    <property type="match status" value="1"/>
</dbReference>
<gene>
    <name evidence="9" type="ORF">AO440_000324</name>
</gene>
<comment type="caution">
    <text evidence="9">The sequence shown here is derived from an EMBL/GenBank/DDBJ whole genome shotgun (WGS) entry which is preliminary data.</text>
</comment>
<dbReference type="PANTHER" id="PTHR13202">
    <property type="entry name" value="MICROSOMAL SIGNAL PEPTIDASE 12 KDA SUBUNIT"/>
    <property type="match status" value="1"/>
</dbReference>
<dbReference type="VEuPathDB" id="FungiDB:GVI51_B03751"/>
<evidence type="ECO:0000256" key="1">
    <source>
        <dbReference type="ARBA" id="ARBA00004477"/>
    </source>
</evidence>
<evidence type="ECO:0000256" key="4">
    <source>
        <dbReference type="ARBA" id="ARBA00022692"/>
    </source>
</evidence>
<name>A0A0W0D0H9_CANGB</name>
<dbReference type="VEuPathDB" id="FungiDB:GW608_B03685"/>
<evidence type="ECO:0000256" key="8">
    <source>
        <dbReference type="ARBA" id="ARBA00045204"/>
    </source>
</evidence>
<dbReference type="GO" id="GO:0045047">
    <property type="term" value="P:protein targeting to ER"/>
    <property type="evidence" value="ECO:0007669"/>
    <property type="project" value="EnsemblFungi"/>
</dbReference>
<comment type="subcellular location">
    <subcellularLocation>
        <location evidence="1">Endoplasmic reticulum membrane</location>
        <topology evidence="1">Multi-pass membrane protein</topology>
    </subcellularLocation>
</comment>
<comment type="function">
    <text evidence="8">Component of the signal peptidase complex (SPC) which catalyzes the cleavage of N-terminal signal sequences from nascent proteins as they are translocated into the lumen of the endoplasmic reticulum. Dispensable for SPC enzymatic activity.</text>
</comment>
<sequence>MDGVNEILNEVRKHLVLPVDFKAQERIEKLAYVILGIGAVTSFGIGFVTQSLQNLLVCFGGFFVVTLIVTLPPYSCYKKNQLKWVQPKVMEIKK</sequence>
<comment type="similarity">
    <text evidence="2">Belongs to the SPCS1 family.</text>
</comment>
<dbReference type="GO" id="GO:0006465">
    <property type="term" value="P:signal peptide processing"/>
    <property type="evidence" value="ECO:0007669"/>
    <property type="project" value="EnsemblFungi"/>
</dbReference>